<dbReference type="GO" id="GO:0030288">
    <property type="term" value="C:outer membrane-bounded periplasmic space"/>
    <property type="evidence" value="ECO:0007669"/>
    <property type="project" value="TreeGrafter"/>
</dbReference>
<feature type="domain" description="MurNAc-LAA" evidence="4">
    <location>
        <begin position="87"/>
        <end position="234"/>
    </location>
</feature>
<dbReference type="InterPro" id="IPR002508">
    <property type="entry name" value="MurNAc-LAA_cat"/>
</dbReference>
<dbReference type="SUPFAM" id="SSF53187">
    <property type="entry name" value="Zn-dependent exopeptidases"/>
    <property type="match status" value="1"/>
</dbReference>
<evidence type="ECO:0000256" key="3">
    <source>
        <dbReference type="ARBA" id="ARBA00022801"/>
    </source>
</evidence>
<evidence type="ECO:0000313" key="6">
    <source>
        <dbReference type="Proteomes" id="UP000033423"/>
    </source>
</evidence>
<evidence type="ECO:0000256" key="1">
    <source>
        <dbReference type="ARBA" id="ARBA00001561"/>
    </source>
</evidence>
<comment type="caution">
    <text evidence="5">The sequence shown here is derived from an EMBL/GenBank/DDBJ whole genome shotgun (WGS) entry which is preliminary data.</text>
</comment>
<dbReference type="AlphaFoldDB" id="A0A0F3GUE0"/>
<protein>
    <recommendedName>
        <fullName evidence="2">N-acetylmuramoyl-L-alanine amidase</fullName>
        <ecNumber evidence="2">3.5.1.28</ecNumber>
    </recommendedName>
</protein>
<dbReference type="InterPro" id="IPR050695">
    <property type="entry name" value="N-acetylmuramoyl_amidase_3"/>
</dbReference>
<reference evidence="5 6" key="1">
    <citation type="submission" date="2015-02" db="EMBL/GenBank/DDBJ databases">
        <title>Single-cell genomics of uncultivated deep-branching MTB reveals a conserved set of magnetosome genes.</title>
        <authorList>
            <person name="Kolinko S."/>
            <person name="Richter M."/>
            <person name="Glockner F.O."/>
            <person name="Brachmann A."/>
            <person name="Schuler D."/>
        </authorList>
    </citation>
    <scope>NUCLEOTIDE SEQUENCE [LARGE SCALE GENOMIC DNA]</scope>
    <source>
        <strain evidence="5">TM-1</strain>
    </source>
</reference>
<dbReference type="EMBL" id="LACI01000959">
    <property type="protein sequence ID" value="KJU85580.1"/>
    <property type="molecule type" value="Genomic_DNA"/>
</dbReference>
<dbReference type="GO" id="GO:0008745">
    <property type="term" value="F:N-acetylmuramoyl-L-alanine amidase activity"/>
    <property type="evidence" value="ECO:0007669"/>
    <property type="project" value="UniProtKB-EC"/>
</dbReference>
<organism evidence="5 6">
    <name type="scientific">Candidatus Magnetobacterium bavaricum</name>
    <dbReference type="NCBI Taxonomy" id="29290"/>
    <lineage>
        <taxon>Bacteria</taxon>
        <taxon>Pseudomonadati</taxon>
        <taxon>Nitrospirota</taxon>
        <taxon>Thermodesulfovibrionia</taxon>
        <taxon>Thermodesulfovibrionales</taxon>
        <taxon>Candidatus Magnetobacteriaceae</taxon>
        <taxon>Candidatus Magnetobacterium</taxon>
    </lineage>
</organism>
<dbReference type="CDD" id="cd02696">
    <property type="entry name" value="MurNAc-LAA"/>
    <property type="match status" value="1"/>
</dbReference>
<dbReference type="Pfam" id="PF01520">
    <property type="entry name" value="Amidase_3"/>
    <property type="match status" value="1"/>
</dbReference>
<evidence type="ECO:0000259" key="4">
    <source>
        <dbReference type="SMART" id="SM00646"/>
    </source>
</evidence>
<dbReference type="Proteomes" id="UP000033423">
    <property type="component" value="Unassembled WGS sequence"/>
</dbReference>
<dbReference type="PANTHER" id="PTHR30404">
    <property type="entry name" value="N-ACETYLMURAMOYL-L-ALANINE AMIDASE"/>
    <property type="match status" value="1"/>
</dbReference>
<evidence type="ECO:0000256" key="2">
    <source>
        <dbReference type="ARBA" id="ARBA00011901"/>
    </source>
</evidence>
<proteinExistence type="predicted"/>
<dbReference type="GO" id="GO:0009253">
    <property type="term" value="P:peptidoglycan catabolic process"/>
    <property type="evidence" value="ECO:0007669"/>
    <property type="project" value="InterPro"/>
</dbReference>
<sequence length="241" mass="26379">MGMILWGMVAVLLSLSYVGADCGNGMFVVAIDVGHSRKSPGATSARGQSEYDFNKAVATLLLKQLRDAGITGAFMIDANGISLKERVQVANSKKSDLFVSIHHDSVQPVYLSTWEYNGKRNHYSDMFRGFSVFYSESNASPTESLAFADILGGALLEAGLRPTLHHAENIPGENRELVDKDKGIYRFDDLVVLANTQMPAVLLECGVIVNREEELLLKSTYRAMIVSALARSIVNWCATMP</sequence>
<dbReference type="PANTHER" id="PTHR30404:SF0">
    <property type="entry name" value="N-ACETYLMURAMOYL-L-ALANINE AMIDASE AMIC"/>
    <property type="match status" value="1"/>
</dbReference>
<keyword evidence="3 5" id="KW-0378">Hydrolase</keyword>
<keyword evidence="6" id="KW-1185">Reference proteome</keyword>
<dbReference type="Gene3D" id="3.40.630.40">
    <property type="entry name" value="Zn-dependent exopeptidases"/>
    <property type="match status" value="1"/>
</dbReference>
<accession>A0A0F3GUE0</accession>
<comment type="catalytic activity">
    <reaction evidence="1">
        <text>Hydrolyzes the link between N-acetylmuramoyl residues and L-amino acid residues in certain cell-wall glycopeptides.</text>
        <dbReference type="EC" id="3.5.1.28"/>
    </reaction>
</comment>
<evidence type="ECO:0000313" key="5">
    <source>
        <dbReference type="EMBL" id="KJU85580.1"/>
    </source>
</evidence>
<dbReference type="EC" id="3.5.1.28" evidence="2"/>
<name>A0A0F3GUE0_9BACT</name>
<gene>
    <name evidence="5" type="ORF">MBAV_002228</name>
</gene>
<dbReference type="SMART" id="SM00646">
    <property type="entry name" value="Ami_3"/>
    <property type="match status" value="1"/>
</dbReference>